<gene>
    <name evidence="1" type="ORF">O6H91_07G039900</name>
</gene>
<dbReference type="EMBL" id="CM055098">
    <property type="protein sequence ID" value="KAJ7549099.1"/>
    <property type="molecule type" value="Genomic_DNA"/>
</dbReference>
<sequence length="283" mass="30987">MDSKISKEERHINGIEASSVLGSAINSLKFYQEKSVETPNLAQSSTFCTIYKAGVQPDSSHEQFFDYQTVQNTLVCSSSLAITVLPGNVDDDLEGLIGPDISLIGSPSDSDEASSGSVIGDLHNHSVECSCAAVSSLFSPSTGQKNSDEMGNINQVFNNVAVPRLVSRPLSKNLDTSKSPPRVVARRRRRRISQRIGTLQRLVPGGTRMDTVSLLDETIHYVNFLKLQVQYLECLCKIPEDQLFQNDDRFLQPALPNLDSPDYNLDPLQLSSRAAATISHTTT</sequence>
<comment type="caution">
    <text evidence="1">The sequence shown here is derived from an EMBL/GenBank/DDBJ whole genome shotgun (WGS) entry which is preliminary data.</text>
</comment>
<protein>
    <submittedName>
        <fullName evidence="1">Uncharacterized protein</fullName>
    </submittedName>
</protein>
<name>A0ACC2D4M8_DIPCM</name>
<organism evidence="1 2">
    <name type="scientific">Diphasiastrum complanatum</name>
    <name type="common">Issler's clubmoss</name>
    <name type="synonym">Lycopodium complanatum</name>
    <dbReference type="NCBI Taxonomy" id="34168"/>
    <lineage>
        <taxon>Eukaryota</taxon>
        <taxon>Viridiplantae</taxon>
        <taxon>Streptophyta</taxon>
        <taxon>Embryophyta</taxon>
        <taxon>Tracheophyta</taxon>
        <taxon>Lycopodiopsida</taxon>
        <taxon>Lycopodiales</taxon>
        <taxon>Lycopodiaceae</taxon>
        <taxon>Lycopodioideae</taxon>
        <taxon>Diphasiastrum</taxon>
    </lineage>
</organism>
<reference evidence="2" key="1">
    <citation type="journal article" date="2024" name="Proc. Natl. Acad. Sci. U.S.A.">
        <title>Extraordinary preservation of gene collinearity over three hundred million years revealed in homosporous lycophytes.</title>
        <authorList>
            <person name="Li C."/>
            <person name="Wickell D."/>
            <person name="Kuo L.Y."/>
            <person name="Chen X."/>
            <person name="Nie B."/>
            <person name="Liao X."/>
            <person name="Peng D."/>
            <person name="Ji J."/>
            <person name="Jenkins J."/>
            <person name="Williams M."/>
            <person name="Shu S."/>
            <person name="Plott C."/>
            <person name="Barry K."/>
            <person name="Rajasekar S."/>
            <person name="Grimwood J."/>
            <person name="Han X."/>
            <person name="Sun S."/>
            <person name="Hou Z."/>
            <person name="He W."/>
            <person name="Dai G."/>
            <person name="Sun C."/>
            <person name="Schmutz J."/>
            <person name="Leebens-Mack J.H."/>
            <person name="Li F.W."/>
            <person name="Wang L."/>
        </authorList>
    </citation>
    <scope>NUCLEOTIDE SEQUENCE [LARGE SCALE GENOMIC DNA]</scope>
    <source>
        <strain evidence="2">cv. PW_Plant_1</strain>
    </source>
</reference>
<evidence type="ECO:0000313" key="1">
    <source>
        <dbReference type="EMBL" id="KAJ7549099.1"/>
    </source>
</evidence>
<proteinExistence type="predicted"/>
<accession>A0ACC2D4M8</accession>
<keyword evidence="2" id="KW-1185">Reference proteome</keyword>
<evidence type="ECO:0000313" key="2">
    <source>
        <dbReference type="Proteomes" id="UP001162992"/>
    </source>
</evidence>
<dbReference type="Proteomes" id="UP001162992">
    <property type="component" value="Chromosome 7"/>
</dbReference>